<sequence>MSQTTRQFFTFYMIIMALSVVLLGGCDMKKKGNDVAYVDLAVVLSMSGLAQQEKERMDLVVDALKKAETEAGKLYEKMDKDQREKARQADQIMLRRVLAEAGQSARNSILAEARQAIEKVRQQEGLRIVMDGSLILASADDTNLTVNVTEALKDVKADFGPLPSISVTSPKPEPAEAAKENKDVISPKNKTSK</sequence>
<dbReference type="EMBL" id="JAOCAP010000005">
    <property type="protein sequence ID" value="MDH1319089.1"/>
    <property type="molecule type" value="Genomic_DNA"/>
</dbReference>
<comment type="caution">
    <text evidence="5">The sequence shown here is derived from an EMBL/GenBank/DDBJ whole genome shotgun (WGS) entry which is preliminary data.</text>
</comment>
<evidence type="ECO:0000256" key="4">
    <source>
        <dbReference type="SAM" id="Phobius"/>
    </source>
</evidence>
<evidence type="ECO:0000256" key="1">
    <source>
        <dbReference type="ARBA" id="ARBA00018026"/>
    </source>
</evidence>
<organism evidence="5 6">
    <name type="scientific">Enterobacter bugandensis</name>
    <dbReference type="NCBI Taxonomy" id="881260"/>
    <lineage>
        <taxon>Bacteria</taxon>
        <taxon>Pseudomonadati</taxon>
        <taxon>Pseudomonadota</taxon>
        <taxon>Gammaproteobacteria</taxon>
        <taxon>Enterobacterales</taxon>
        <taxon>Enterobacteriaceae</taxon>
        <taxon>Enterobacter</taxon>
    </lineage>
</organism>
<protein>
    <recommendedName>
        <fullName evidence="1">Chaperone protein Skp</fullName>
    </recommendedName>
</protein>
<evidence type="ECO:0000256" key="3">
    <source>
        <dbReference type="SAM" id="MobiDB-lite"/>
    </source>
</evidence>
<dbReference type="AlphaFoldDB" id="A0AA42PQV3"/>
<dbReference type="SUPFAM" id="SSF111384">
    <property type="entry name" value="OmpH-like"/>
    <property type="match status" value="1"/>
</dbReference>
<keyword evidence="4" id="KW-1133">Transmembrane helix</keyword>
<dbReference type="InterPro" id="IPR005632">
    <property type="entry name" value="Chaperone_Skp"/>
</dbReference>
<evidence type="ECO:0000256" key="2">
    <source>
        <dbReference type="SAM" id="Coils"/>
    </source>
</evidence>
<keyword evidence="4" id="KW-0472">Membrane</keyword>
<keyword evidence="2" id="KW-0175">Coiled coil</keyword>
<dbReference type="GO" id="GO:0051082">
    <property type="term" value="F:unfolded protein binding"/>
    <property type="evidence" value="ECO:0007669"/>
    <property type="project" value="InterPro"/>
</dbReference>
<dbReference type="PROSITE" id="PS51257">
    <property type="entry name" value="PROKAR_LIPOPROTEIN"/>
    <property type="match status" value="1"/>
</dbReference>
<dbReference type="Proteomes" id="UP001158416">
    <property type="component" value="Unassembled WGS sequence"/>
</dbReference>
<name>A0AA42PQV3_9ENTR</name>
<feature type="region of interest" description="Disordered" evidence="3">
    <location>
        <begin position="159"/>
        <end position="193"/>
    </location>
</feature>
<dbReference type="RefSeq" id="WP_280028919.1">
    <property type="nucleotide sequence ID" value="NZ_JAOCAP010000005.1"/>
</dbReference>
<feature type="compositionally biased region" description="Basic and acidic residues" evidence="3">
    <location>
        <begin position="173"/>
        <end position="185"/>
    </location>
</feature>
<keyword evidence="4" id="KW-0812">Transmembrane</keyword>
<dbReference type="SMART" id="SM00935">
    <property type="entry name" value="OmpH"/>
    <property type="match status" value="1"/>
</dbReference>
<evidence type="ECO:0000313" key="6">
    <source>
        <dbReference type="Proteomes" id="UP001158416"/>
    </source>
</evidence>
<evidence type="ECO:0000313" key="5">
    <source>
        <dbReference type="EMBL" id="MDH1319089.1"/>
    </source>
</evidence>
<gene>
    <name evidence="5" type="ORF">N5C39_11995</name>
</gene>
<proteinExistence type="predicted"/>
<dbReference type="InterPro" id="IPR024930">
    <property type="entry name" value="Skp_dom_sf"/>
</dbReference>
<reference evidence="5" key="1">
    <citation type="submission" date="2022-09" db="EMBL/GenBank/DDBJ databases">
        <title>Intensive care unit water sources are persistently colonized with multi-drug resistant bacteria and are the site of extensive horizontal gene transfer of antibiotic resistance genes.</title>
        <authorList>
            <person name="Diorio-Toth L."/>
        </authorList>
    </citation>
    <scope>NUCLEOTIDE SEQUENCE</scope>
    <source>
        <strain evidence="5">GD03936</strain>
    </source>
</reference>
<feature type="transmembrane region" description="Helical" evidence="4">
    <location>
        <begin position="6"/>
        <end position="24"/>
    </location>
</feature>
<dbReference type="Gene3D" id="3.30.910.20">
    <property type="entry name" value="Skp domain"/>
    <property type="match status" value="1"/>
</dbReference>
<feature type="coiled-coil region" evidence="2">
    <location>
        <begin position="50"/>
        <end position="84"/>
    </location>
</feature>
<accession>A0AA42PQV3</accession>